<reference evidence="2" key="1">
    <citation type="submission" date="2020-07" db="EMBL/GenBank/DDBJ databases">
        <authorList>
            <person name="Nieuwenhuis M."/>
            <person name="Van De Peppel L.J.J."/>
        </authorList>
    </citation>
    <scope>NUCLEOTIDE SEQUENCE</scope>
    <source>
        <strain evidence="2">AP01</strain>
        <tissue evidence="2">Mycelium</tissue>
    </source>
</reference>
<evidence type="ECO:0000256" key="1">
    <source>
        <dbReference type="SAM" id="MobiDB-lite"/>
    </source>
</evidence>
<protein>
    <submittedName>
        <fullName evidence="2">Uncharacterized protein</fullName>
    </submittedName>
</protein>
<evidence type="ECO:0000313" key="2">
    <source>
        <dbReference type="EMBL" id="KAG5633281.1"/>
    </source>
</evidence>
<proteinExistence type="predicted"/>
<dbReference type="EMBL" id="JABCKV010005937">
    <property type="protein sequence ID" value="KAG5633281.1"/>
    <property type="molecule type" value="Genomic_DNA"/>
</dbReference>
<feature type="non-terminal residue" evidence="2">
    <location>
        <position position="85"/>
    </location>
</feature>
<feature type="compositionally biased region" description="Acidic residues" evidence="1">
    <location>
        <begin position="73"/>
        <end position="85"/>
    </location>
</feature>
<evidence type="ECO:0000313" key="3">
    <source>
        <dbReference type="Proteomes" id="UP000775547"/>
    </source>
</evidence>
<dbReference type="AlphaFoldDB" id="A0A9P7K100"/>
<reference evidence="2" key="2">
    <citation type="submission" date="2021-10" db="EMBL/GenBank/DDBJ databases">
        <title>Phylogenomics reveals ancestral predisposition of the termite-cultivated fungus Termitomyces towards a domesticated lifestyle.</title>
        <authorList>
            <person name="Auxier B."/>
            <person name="Grum-Grzhimaylo A."/>
            <person name="Cardenas M.E."/>
            <person name="Lodge J.D."/>
            <person name="Laessoe T."/>
            <person name="Pedersen O."/>
            <person name="Smith M.E."/>
            <person name="Kuyper T.W."/>
            <person name="Franco-Molano E.A."/>
            <person name="Baroni T.J."/>
            <person name="Aanen D.K."/>
        </authorList>
    </citation>
    <scope>NUCLEOTIDE SEQUENCE</scope>
    <source>
        <strain evidence="2">AP01</strain>
        <tissue evidence="2">Mycelium</tissue>
    </source>
</reference>
<sequence>MTSPTFFRMKSRITRFPTLTTLPSKARALGTRMRTAIRKFSRRTRASAVKGTFHGPDGLSRHPRQPGDALPGPEEDEEVFEDWVD</sequence>
<organism evidence="2 3">
    <name type="scientific">Asterophora parasitica</name>
    <dbReference type="NCBI Taxonomy" id="117018"/>
    <lineage>
        <taxon>Eukaryota</taxon>
        <taxon>Fungi</taxon>
        <taxon>Dikarya</taxon>
        <taxon>Basidiomycota</taxon>
        <taxon>Agaricomycotina</taxon>
        <taxon>Agaricomycetes</taxon>
        <taxon>Agaricomycetidae</taxon>
        <taxon>Agaricales</taxon>
        <taxon>Tricholomatineae</taxon>
        <taxon>Lyophyllaceae</taxon>
        <taxon>Asterophora</taxon>
    </lineage>
</organism>
<keyword evidence="3" id="KW-1185">Reference proteome</keyword>
<dbReference type="Proteomes" id="UP000775547">
    <property type="component" value="Unassembled WGS sequence"/>
</dbReference>
<feature type="region of interest" description="Disordered" evidence="1">
    <location>
        <begin position="43"/>
        <end position="85"/>
    </location>
</feature>
<gene>
    <name evidence="2" type="ORF">DXG03_007704</name>
</gene>
<accession>A0A9P7K100</accession>
<name>A0A9P7K100_9AGAR</name>
<comment type="caution">
    <text evidence="2">The sequence shown here is derived from an EMBL/GenBank/DDBJ whole genome shotgun (WGS) entry which is preliminary data.</text>
</comment>